<name>R7QJZ0_CHOCR</name>
<dbReference type="KEGG" id="ccp:CHC_T00000053001"/>
<proteinExistence type="predicted"/>
<reference evidence="2" key="1">
    <citation type="journal article" date="2013" name="Proc. Natl. Acad. Sci. U.S.A.">
        <title>Genome structure and metabolic features in the red seaweed Chondrus crispus shed light on evolution of the Archaeplastida.</title>
        <authorList>
            <person name="Collen J."/>
            <person name="Porcel B."/>
            <person name="Carre W."/>
            <person name="Ball S.G."/>
            <person name="Chaparro C."/>
            <person name="Tonon T."/>
            <person name="Barbeyron T."/>
            <person name="Michel G."/>
            <person name="Noel B."/>
            <person name="Valentin K."/>
            <person name="Elias M."/>
            <person name="Artiguenave F."/>
            <person name="Arun A."/>
            <person name="Aury J.M."/>
            <person name="Barbosa-Neto J.F."/>
            <person name="Bothwell J.H."/>
            <person name="Bouget F.Y."/>
            <person name="Brillet L."/>
            <person name="Cabello-Hurtado F."/>
            <person name="Capella-Gutierrez S."/>
            <person name="Charrier B."/>
            <person name="Cladiere L."/>
            <person name="Cock J.M."/>
            <person name="Coelho S.M."/>
            <person name="Colleoni C."/>
            <person name="Czjzek M."/>
            <person name="Da Silva C."/>
            <person name="Delage L."/>
            <person name="Denoeud F."/>
            <person name="Deschamps P."/>
            <person name="Dittami S.M."/>
            <person name="Gabaldon T."/>
            <person name="Gachon C.M."/>
            <person name="Groisillier A."/>
            <person name="Herve C."/>
            <person name="Jabbari K."/>
            <person name="Katinka M."/>
            <person name="Kloareg B."/>
            <person name="Kowalczyk N."/>
            <person name="Labadie K."/>
            <person name="Leblanc C."/>
            <person name="Lopez P.J."/>
            <person name="McLachlan D.H."/>
            <person name="Meslet-Cladiere L."/>
            <person name="Moustafa A."/>
            <person name="Nehr Z."/>
            <person name="Nyvall Collen P."/>
            <person name="Panaud O."/>
            <person name="Partensky F."/>
            <person name="Poulain J."/>
            <person name="Rensing S.A."/>
            <person name="Rousvoal S."/>
            <person name="Samson G."/>
            <person name="Symeonidi A."/>
            <person name="Weissenbach J."/>
            <person name="Zambounis A."/>
            <person name="Wincker P."/>
            <person name="Boyen C."/>
        </authorList>
    </citation>
    <scope>NUCLEOTIDE SEQUENCE [LARGE SCALE GENOMIC DNA]</scope>
    <source>
        <strain evidence="2">cv. Stackhouse</strain>
    </source>
</reference>
<organism evidence="1 2">
    <name type="scientific">Chondrus crispus</name>
    <name type="common">Carrageen Irish moss</name>
    <name type="synonym">Polymorpha crispa</name>
    <dbReference type="NCBI Taxonomy" id="2769"/>
    <lineage>
        <taxon>Eukaryota</taxon>
        <taxon>Rhodophyta</taxon>
        <taxon>Florideophyceae</taxon>
        <taxon>Rhodymeniophycidae</taxon>
        <taxon>Gigartinales</taxon>
        <taxon>Gigartinaceae</taxon>
        <taxon>Chondrus</taxon>
    </lineage>
</organism>
<dbReference type="RefSeq" id="XP_005717912.1">
    <property type="nucleotide sequence ID" value="XM_005717855.1"/>
</dbReference>
<evidence type="ECO:0000313" key="2">
    <source>
        <dbReference type="Proteomes" id="UP000012073"/>
    </source>
</evidence>
<evidence type="ECO:0000313" key="1">
    <source>
        <dbReference type="EMBL" id="CDF38043.1"/>
    </source>
</evidence>
<dbReference type="GeneID" id="17325630"/>
<dbReference type="AlphaFoldDB" id="R7QJZ0"/>
<dbReference type="Proteomes" id="UP000012073">
    <property type="component" value="Unassembled WGS sequence"/>
</dbReference>
<gene>
    <name evidence="1" type="ORF">CHC_T00000053001</name>
</gene>
<dbReference type="Gramene" id="CDF38043">
    <property type="protein sequence ID" value="CDF38043"/>
    <property type="gene ID" value="CHC_T00000053001"/>
</dbReference>
<keyword evidence="2" id="KW-1185">Reference proteome</keyword>
<protein>
    <submittedName>
        <fullName evidence="1">Uncharacterized protein</fullName>
    </submittedName>
</protein>
<sequence>MYSSSLCVPTYMHTLRTVCPVRSDRAHDVVLTWKPTALF</sequence>
<accession>R7QJZ0</accession>
<dbReference type="EMBL" id="HG001894">
    <property type="protein sequence ID" value="CDF38043.1"/>
    <property type="molecule type" value="Genomic_DNA"/>
</dbReference>